<dbReference type="PANTHER" id="PTHR34512">
    <property type="entry name" value="CELL SURFACE PROTEIN"/>
    <property type="match status" value="1"/>
</dbReference>
<keyword evidence="2" id="KW-0808">Transferase</keyword>
<keyword evidence="2" id="KW-0418">Kinase</keyword>
<reference evidence="2" key="1">
    <citation type="submission" date="2016-10" db="EMBL/GenBank/DDBJ databases">
        <title>Sequence of Gallionella enrichment culture.</title>
        <authorList>
            <person name="Poehlein A."/>
            <person name="Muehling M."/>
            <person name="Daniel R."/>
        </authorList>
    </citation>
    <scope>NUCLEOTIDE SEQUENCE</scope>
</reference>
<accession>A0A1J5SMJ1</accession>
<dbReference type="EC" id="2.7.11.1" evidence="2"/>
<dbReference type="GO" id="GO:0004674">
    <property type="term" value="F:protein serine/threonine kinase activity"/>
    <property type="evidence" value="ECO:0007669"/>
    <property type="project" value="UniProtKB-EC"/>
</dbReference>
<evidence type="ECO:0000313" key="2">
    <source>
        <dbReference type="EMBL" id="OIR05240.1"/>
    </source>
</evidence>
<dbReference type="Pfam" id="PF13360">
    <property type="entry name" value="PQQ_2"/>
    <property type="match status" value="2"/>
</dbReference>
<feature type="domain" description="Pyrrolo-quinoline quinone repeat" evidence="1">
    <location>
        <begin position="161"/>
        <end position="362"/>
    </location>
</feature>
<proteinExistence type="predicted"/>
<evidence type="ECO:0000259" key="1">
    <source>
        <dbReference type="Pfam" id="PF13360"/>
    </source>
</evidence>
<dbReference type="EMBL" id="MLJW01000051">
    <property type="protein sequence ID" value="OIR05240.1"/>
    <property type="molecule type" value="Genomic_DNA"/>
</dbReference>
<name>A0A1J5SMJ1_9ZZZZ</name>
<dbReference type="AlphaFoldDB" id="A0A1J5SMJ1"/>
<protein>
    <submittedName>
        <fullName evidence="2">Serine/threonine-protein kinase AfsK</fullName>
        <ecNumber evidence="2">2.7.11.1</ecNumber>
    </submittedName>
</protein>
<dbReference type="InterPro" id="IPR015943">
    <property type="entry name" value="WD40/YVTN_repeat-like_dom_sf"/>
</dbReference>
<dbReference type="InterPro" id="IPR018391">
    <property type="entry name" value="PQQ_b-propeller_rpt"/>
</dbReference>
<feature type="domain" description="Pyrrolo-quinoline quinone repeat" evidence="1">
    <location>
        <begin position="47"/>
        <end position="134"/>
    </location>
</feature>
<dbReference type="InterPro" id="IPR002372">
    <property type="entry name" value="PQQ_rpt_dom"/>
</dbReference>
<dbReference type="InterPro" id="IPR011047">
    <property type="entry name" value="Quinoprotein_ADH-like_sf"/>
</dbReference>
<dbReference type="SMART" id="SM00564">
    <property type="entry name" value="PQQ"/>
    <property type="match status" value="7"/>
</dbReference>
<organism evidence="2">
    <name type="scientific">mine drainage metagenome</name>
    <dbReference type="NCBI Taxonomy" id="410659"/>
    <lineage>
        <taxon>unclassified sequences</taxon>
        <taxon>metagenomes</taxon>
        <taxon>ecological metagenomes</taxon>
    </lineage>
</organism>
<dbReference type="SUPFAM" id="SSF50998">
    <property type="entry name" value="Quinoprotein alcohol dehydrogenase-like"/>
    <property type="match status" value="2"/>
</dbReference>
<gene>
    <name evidence="2" type="primary">afsK_2</name>
    <name evidence="2" type="ORF">GALL_125520</name>
</gene>
<dbReference type="Gene3D" id="2.40.10.480">
    <property type="match status" value="1"/>
</dbReference>
<comment type="caution">
    <text evidence="2">The sequence shown here is derived from an EMBL/GenBank/DDBJ whole genome shotgun (WGS) entry which is preliminary data.</text>
</comment>
<dbReference type="Gene3D" id="2.40.128.630">
    <property type="match status" value="2"/>
</dbReference>
<dbReference type="PANTHER" id="PTHR34512:SF30">
    <property type="entry name" value="OUTER MEMBRANE PROTEIN ASSEMBLY FACTOR BAMB"/>
    <property type="match status" value="1"/>
</dbReference>
<dbReference type="Gene3D" id="2.130.10.10">
    <property type="entry name" value="YVTN repeat-like/Quinoprotein amine dehydrogenase"/>
    <property type="match status" value="1"/>
</dbReference>
<sequence length="440" mass="47388">MKPNLRLLFLVLVLAAPLGAASMFRGDAAHGGTYASAPLRSLHGMKWSFATGGPIVGSATVWDGCLYVGSDDRRLYALDPATGTKRWSFTADGPVRSTPAVDHTGVYFLSYDGLFHALDPKSGAPRWTFKTGGERHFEARGLHGMHPATQTIPDVWDMYSSSATLADGLVFFGCGDGCVYALREADGSVAWRFQTGDVVHASPAVADGLVVVGSWDSMLYALDERTGAVRWKFKTGEDPVNHNQVGFQSSPTIVNGTVYVGCRDAHVYAVDLKTGTQRWTYSTKGSWVIGTPVVHDGAVWVGTSDTGQLMALDARTGALLHSLDMKIYTFSSVAVAGEFGYVGTFDGRLHAVDLASAREVWNFQTDAGRADRGHVLGADGRQLPTLFQVDSDPTAPPFQYEWMGRIFDRLYELGSFVSSPVVSDGVVYAGSADGRVYALE</sequence>